<proteinExistence type="predicted"/>
<accession>A0A6J5TAH1</accession>
<feature type="compositionally biased region" description="Basic and acidic residues" evidence="1">
    <location>
        <begin position="20"/>
        <end position="31"/>
    </location>
</feature>
<feature type="region of interest" description="Disordered" evidence="1">
    <location>
        <begin position="56"/>
        <end position="89"/>
    </location>
</feature>
<reference evidence="2" key="1">
    <citation type="submission" date="2020-05" db="EMBL/GenBank/DDBJ databases">
        <authorList>
            <person name="Chiriac C."/>
            <person name="Salcher M."/>
            <person name="Ghai R."/>
            <person name="Kavagutti S V."/>
        </authorList>
    </citation>
    <scope>NUCLEOTIDE SEQUENCE</scope>
</reference>
<evidence type="ECO:0000313" key="3">
    <source>
        <dbReference type="EMBL" id="CAB5218925.1"/>
    </source>
</evidence>
<organism evidence="2">
    <name type="scientific">uncultured Caudovirales phage</name>
    <dbReference type="NCBI Taxonomy" id="2100421"/>
    <lineage>
        <taxon>Viruses</taxon>
        <taxon>Duplodnaviria</taxon>
        <taxon>Heunggongvirae</taxon>
        <taxon>Uroviricota</taxon>
        <taxon>Caudoviricetes</taxon>
        <taxon>Peduoviridae</taxon>
        <taxon>Maltschvirus</taxon>
        <taxon>Maltschvirus maltsch</taxon>
    </lineage>
</organism>
<feature type="region of interest" description="Disordered" evidence="1">
    <location>
        <begin position="1"/>
        <end position="31"/>
    </location>
</feature>
<sequence length="89" mass="9746">MPKSTPQKLAYQKAYNARPSQKEAGVERRRERRHEIAAGKVAIGDGKDIAHKVALDSGGTTTKGNLKIEDASKNRGWRKASGYKVPKDA</sequence>
<name>A0A6J5TAH1_9CAUD</name>
<evidence type="ECO:0000313" key="2">
    <source>
        <dbReference type="EMBL" id="CAB4241154.1"/>
    </source>
</evidence>
<dbReference type="EMBL" id="LR798273">
    <property type="protein sequence ID" value="CAB5218925.1"/>
    <property type="molecule type" value="Genomic_DNA"/>
</dbReference>
<dbReference type="EMBL" id="LR797820">
    <property type="protein sequence ID" value="CAB4241154.1"/>
    <property type="molecule type" value="Genomic_DNA"/>
</dbReference>
<protein>
    <submittedName>
        <fullName evidence="2">Uncharacterized protein</fullName>
    </submittedName>
</protein>
<gene>
    <name evidence="3" type="ORF">UFOVP228_8</name>
    <name evidence="2" type="ORF">UFOVP47_94</name>
</gene>
<evidence type="ECO:0000256" key="1">
    <source>
        <dbReference type="SAM" id="MobiDB-lite"/>
    </source>
</evidence>